<sequence>MKKSRRAELRESLVEIVQVLFAILIFIIFILAFVIQSDGIVLPAWTKTFQGATPAQQAQYSAALLSVILVITVVIVTAGVYLARSKVM</sequence>
<name>A0A1S7UKT1_ROSNE</name>
<keyword evidence="1" id="KW-1133">Transmembrane helix</keyword>
<keyword evidence="3" id="KW-1185">Reference proteome</keyword>
<evidence type="ECO:0000256" key="1">
    <source>
        <dbReference type="SAM" id="Phobius"/>
    </source>
</evidence>
<feature type="transmembrane region" description="Helical" evidence="1">
    <location>
        <begin position="60"/>
        <end position="83"/>
    </location>
</feature>
<evidence type="ECO:0000313" key="3">
    <source>
        <dbReference type="Proteomes" id="UP000054516"/>
    </source>
</evidence>
<proteinExistence type="predicted"/>
<reference evidence="2" key="1">
    <citation type="submission" date="2016-03" db="EMBL/GenBank/DDBJ databases">
        <title>Draft genome sequence of Rosellinia necatrix.</title>
        <authorList>
            <person name="Kanematsu S."/>
        </authorList>
    </citation>
    <scope>NUCLEOTIDE SEQUENCE [LARGE SCALE GENOMIC DNA]</scope>
    <source>
        <strain evidence="2">W97</strain>
    </source>
</reference>
<feature type="transmembrane region" description="Helical" evidence="1">
    <location>
        <begin position="12"/>
        <end position="35"/>
    </location>
</feature>
<gene>
    <name evidence="2" type="ORF">SAMD00023353_0503120</name>
</gene>
<organism evidence="2">
    <name type="scientific">Rosellinia necatrix</name>
    <name type="common">White root-rot fungus</name>
    <dbReference type="NCBI Taxonomy" id="77044"/>
    <lineage>
        <taxon>Eukaryota</taxon>
        <taxon>Fungi</taxon>
        <taxon>Dikarya</taxon>
        <taxon>Ascomycota</taxon>
        <taxon>Pezizomycotina</taxon>
        <taxon>Sordariomycetes</taxon>
        <taxon>Xylariomycetidae</taxon>
        <taxon>Xylariales</taxon>
        <taxon>Xylariaceae</taxon>
        <taxon>Rosellinia</taxon>
    </lineage>
</organism>
<protein>
    <submittedName>
        <fullName evidence="2">Uncharacterized protein</fullName>
    </submittedName>
</protein>
<dbReference type="EMBL" id="DF977450">
    <property type="protein sequence ID" value="GAP83893.2"/>
    <property type="molecule type" value="Genomic_DNA"/>
</dbReference>
<keyword evidence="1" id="KW-0472">Membrane</keyword>
<dbReference type="AlphaFoldDB" id="A0A1S7UKT1"/>
<accession>A0A1S7UKT1</accession>
<dbReference type="Proteomes" id="UP000054516">
    <property type="component" value="Unassembled WGS sequence"/>
</dbReference>
<evidence type="ECO:0000313" key="2">
    <source>
        <dbReference type="EMBL" id="GAP83893.2"/>
    </source>
</evidence>
<keyword evidence="1" id="KW-0812">Transmembrane</keyword>